<dbReference type="PROSITE" id="PS00632">
    <property type="entry name" value="RIBOSOMAL_S4"/>
    <property type="match status" value="1"/>
</dbReference>
<keyword evidence="13" id="KW-1185">Reference proteome</keyword>
<dbReference type="Pfam" id="PF00163">
    <property type="entry name" value="Ribosomal_S4"/>
    <property type="match status" value="1"/>
</dbReference>
<evidence type="ECO:0000256" key="7">
    <source>
        <dbReference type="RuleBase" id="RU003699"/>
    </source>
</evidence>
<dbReference type="EMBL" id="CAJZBQ010000012">
    <property type="protein sequence ID" value="CAG9314550.1"/>
    <property type="molecule type" value="Genomic_DNA"/>
</dbReference>
<proteinExistence type="inferred from homology"/>
<dbReference type="AlphaFoldDB" id="A0AAU9J8L4"/>
<evidence type="ECO:0000313" key="11">
    <source>
        <dbReference type="EMBL" id="CAG9314550.1"/>
    </source>
</evidence>
<sequence length="192" mass="22552">MGKNYRNYGKTAKSPKRPFEKERLDQELMLLGQYGLRNKREVWRVQLTLAKIRKAARELLTLEETAPRRIFEGNALIRRMVRLGLLNENEKKLDFVLGLTLQKFLERRLQTKVFKKNMARSIHHARVLIRQRHIRVGRQIVNVPSFNVRVDSEKYIEFDPNSSLSNGKAGRVKRRNIAKKAKKTEAEGEDED</sequence>
<dbReference type="PANTHER" id="PTHR11831">
    <property type="entry name" value="30S 40S RIBOSOMAL PROTEIN"/>
    <property type="match status" value="1"/>
</dbReference>
<feature type="domain" description="RNA-binding S4" evidence="9">
    <location>
        <begin position="107"/>
        <end position="178"/>
    </location>
</feature>
<dbReference type="InterPro" id="IPR005710">
    <property type="entry name" value="Ribosomal_uS4_euk/arc"/>
</dbReference>
<keyword evidence="5 7" id="KW-0687">Ribonucleoprotein</keyword>
<dbReference type="SUPFAM" id="SSF55174">
    <property type="entry name" value="Alpha-L RNA-binding motif"/>
    <property type="match status" value="1"/>
</dbReference>
<protein>
    <recommendedName>
        <fullName evidence="14">40S ribosomal protein S9</fullName>
    </recommendedName>
</protein>
<dbReference type="GO" id="GO:0006412">
    <property type="term" value="P:translation"/>
    <property type="evidence" value="ECO:0007669"/>
    <property type="project" value="InterPro"/>
</dbReference>
<dbReference type="NCBIfam" id="TIGR01018">
    <property type="entry name" value="uS4_arch"/>
    <property type="match status" value="1"/>
</dbReference>
<dbReference type="EMBL" id="CAJZBQ010000028">
    <property type="protein sequence ID" value="CAG9321525.1"/>
    <property type="molecule type" value="Genomic_DNA"/>
</dbReference>
<dbReference type="GO" id="GO:0003735">
    <property type="term" value="F:structural constituent of ribosome"/>
    <property type="evidence" value="ECO:0007669"/>
    <property type="project" value="InterPro"/>
</dbReference>
<dbReference type="InterPro" id="IPR018079">
    <property type="entry name" value="Ribosomal_uS4_CS"/>
</dbReference>
<dbReference type="Proteomes" id="UP001162131">
    <property type="component" value="Unassembled WGS sequence"/>
</dbReference>
<evidence type="ECO:0000313" key="13">
    <source>
        <dbReference type="Proteomes" id="UP001162131"/>
    </source>
</evidence>
<comment type="similarity">
    <text evidence="1 7">Belongs to the universal ribosomal protein uS4 family.</text>
</comment>
<dbReference type="NCBIfam" id="NF003139">
    <property type="entry name" value="PRK04051.1"/>
    <property type="match status" value="1"/>
</dbReference>
<dbReference type="CDD" id="cd00165">
    <property type="entry name" value="S4"/>
    <property type="match status" value="1"/>
</dbReference>
<dbReference type="GO" id="GO:0022627">
    <property type="term" value="C:cytosolic small ribosomal subunit"/>
    <property type="evidence" value="ECO:0007669"/>
    <property type="project" value="TreeGrafter"/>
</dbReference>
<dbReference type="InterPro" id="IPR002942">
    <property type="entry name" value="S4_RNA-bd"/>
</dbReference>
<dbReference type="InterPro" id="IPR036986">
    <property type="entry name" value="S4_RNA-bd_sf"/>
</dbReference>
<dbReference type="Gene3D" id="3.10.290.10">
    <property type="entry name" value="RNA-binding S4 domain"/>
    <property type="match status" value="1"/>
</dbReference>
<accession>A0AAU9J8L4</accession>
<feature type="compositionally biased region" description="Basic residues" evidence="8">
    <location>
        <begin position="170"/>
        <end position="182"/>
    </location>
</feature>
<evidence type="ECO:0000313" key="12">
    <source>
        <dbReference type="EMBL" id="CAG9321525.1"/>
    </source>
</evidence>
<evidence type="ECO:0000256" key="4">
    <source>
        <dbReference type="ARBA" id="ARBA00022980"/>
    </source>
</evidence>
<evidence type="ECO:0008006" key="14">
    <source>
        <dbReference type="Google" id="ProtNLM"/>
    </source>
</evidence>
<dbReference type="FunFam" id="3.10.290.10:FF:000004">
    <property type="entry name" value="40s ribosomal protein s9"/>
    <property type="match status" value="1"/>
</dbReference>
<dbReference type="InterPro" id="IPR022801">
    <property type="entry name" value="Ribosomal_uS4"/>
</dbReference>
<keyword evidence="3 6" id="KW-0694">RNA-binding</keyword>
<evidence type="ECO:0000256" key="6">
    <source>
        <dbReference type="PROSITE-ProRule" id="PRU00182"/>
    </source>
</evidence>
<feature type="domain" description="Small ribosomal subunit protein uS4 N-terminal" evidence="10">
    <location>
        <begin position="6"/>
        <end position="106"/>
    </location>
</feature>
<feature type="region of interest" description="Disordered" evidence="8">
    <location>
        <begin position="160"/>
        <end position="192"/>
    </location>
</feature>
<name>A0AAU9J8L4_9CILI</name>
<evidence type="ECO:0000256" key="5">
    <source>
        <dbReference type="ARBA" id="ARBA00023274"/>
    </source>
</evidence>
<evidence type="ECO:0000256" key="2">
    <source>
        <dbReference type="ARBA" id="ARBA00022730"/>
    </source>
</evidence>
<dbReference type="PANTHER" id="PTHR11831:SF5">
    <property type="entry name" value="40S RIBOSOMAL PROTEIN S9"/>
    <property type="match status" value="1"/>
</dbReference>
<evidence type="ECO:0000256" key="8">
    <source>
        <dbReference type="SAM" id="MobiDB-lite"/>
    </source>
</evidence>
<dbReference type="SMART" id="SM00363">
    <property type="entry name" value="S4"/>
    <property type="match status" value="1"/>
</dbReference>
<evidence type="ECO:0000256" key="3">
    <source>
        <dbReference type="ARBA" id="ARBA00022884"/>
    </source>
</evidence>
<dbReference type="GO" id="GO:0042274">
    <property type="term" value="P:ribosomal small subunit biogenesis"/>
    <property type="evidence" value="ECO:0007669"/>
    <property type="project" value="TreeGrafter"/>
</dbReference>
<dbReference type="SMART" id="SM01390">
    <property type="entry name" value="Ribosomal_S4"/>
    <property type="match status" value="1"/>
</dbReference>
<evidence type="ECO:0000259" key="10">
    <source>
        <dbReference type="SMART" id="SM01390"/>
    </source>
</evidence>
<gene>
    <name evidence="11" type="ORF">BSTOLATCC_MIC11552</name>
    <name evidence="12" type="ORF">BSTOLATCC_MIC28804</name>
</gene>
<evidence type="ECO:0000256" key="1">
    <source>
        <dbReference type="ARBA" id="ARBA00007465"/>
    </source>
</evidence>
<evidence type="ECO:0000259" key="9">
    <source>
        <dbReference type="SMART" id="SM00363"/>
    </source>
</evidence>
<keyword evidence="2 6" id="KW-0699">rRNA-binding</keyword>
<dbReference type="Pfam" id="PF01479">
    <property type="entry name" value="S4"/>
    <property type="match status" value="1"/>
</dbReference>
<dbReference type="GO" id="GO:0019843">
    <property type="term" value="F:rRNA binding"/>
    <property type="evidence" value="ECO:0007669"/>
    <property type="project" value="UniProtKB-KW"/>
</dbReference>
<comment type="caution">
    <text evidence="12">The sequence shown here is derived from an EMBL/GenBank/DDBJ whole genome shotgun (WGS) entry which is preliminary data.</text>
</comment>
<reference evidence="12" key="1">
    <citation type="submission" date="2021-09" db="EMBL/GenBank/DDBJ databases">
        <authorList>
            <consortium name="AG Swart"/>
            <person name="Singh M."/>
            <person name="Singh A."/>
            <person name="Seah K."/>
            <person name="Emmerich C."/>
        </authorList>
    </citation>
    <scope>NUCLEOTIDE SEQUENCE</scope>
    <source>
        <strain evidence="12">ATCC30299</strain>
    </source>
</reference>
<keyword evidence="4 7" id="KW-0689">Ribosomal protein</keyword>
<organism evidence="12 13">
    <name type="scientific">Blepharisma stoltei</name>
    <dbReference type="NCBI Taxonomy" id="1481888"/>
    <lineage>
        <taxon>Eukaryota</taxon>
        <taxon>Sar</taxon>
        <taxon>Alveolata</taxon>
        <taxon>Ciliophora</taxon>
        <taxon>Postciliodesmatophora</taxon>
        <taxon>Heterotrichea</taxon>
        <taxon>Heterotrichida</taxon>
        <taxon>Blepharismidae</taxon>
        <taxon>Blepharisma</taxon>
    </lineage>
</organism>
<dbReference type="InterPro" id="IPR001912">
    <property type="entry name" value="Ribosomal_uS4_N"/>
</dbReference>
<dbReference type="PROSITE" id="PS50889">
    <property type="entry name" value="S4"/>
    <property type="match status" value="1"/>
</dbReference>